<comment type="caution">
    <text evidence="3">The sequence shown here is derived from an EMBL/GenBank/DDBJ whole genome shotgun (WGS) entry which is preliminary data.</text>
</comment>
<gene>
    <name evidence="3" type="ORF">SDC9_98766</name>
</gene>
<name>A0A645AMF7_9ZZZZ</name>
<proteinExistence type="predicted"/>
<sequence>MTQQPVKRKVVRKVKKPKRRTLRPITKLLCFAVIIFSGWLIYGVIEEIGTTVTLQQQLKETKVKLEEVKDENQYLIDQKNKLSDPNYVQSYARGSYMLTKDGEKIYYLPSKDK</sequence>
<reference evidence="3" key="1">
    <citation type="submission" date="2019-08" db="EMBL/GenBank/DDBJ databases">
        <authorList>
            <person name="Kucharzyk K."/>
            <person name="Murdoch R.W."/>
            <person name="Higgins S."/>
            <person name="Loffler F."/>
        </authorList>
    </citation>
    <scope>NUCLEOTIDE SEQUENCE</scope>
</reference>
<feature type="transmembrane region" description="Helical" evidence="2">
    <location>
        <begin position="21"/>
        <end position="45"/>
    </location>
</feature>
<keyword evidence="2" id="KW-0812">Transmembrane</keyword>
<dbReference type="Pfam" id="PF04977">
    <property type="entry name" value="DivIC"/>
    <property type="match status" value="1"/>
</dbReference>
<dbReference type="EMBL" id="VSSQ01013675">
    <property type="protein sequence ID" value="MPM52013.1"/>
    <property type="molecule type" value="Genomic_DNA"/>
</dbReference>
<dbReference type="PANTHER" id="PTHR40027">
    <property type="entry name" value="CELL DIVISION PROTEIN DIVIC"/>
    <property type="match status" value="1"/>
</dbReference>
<dbReference type="AlphaFoldDB" id="A0A645AMF7"/>
<dbReference type="InterPro" id="IPR039076">
    <property type="entry name" value="DivIC"/>
</dbReference>
<feature type="coiled-coil region" evidence="1">
    <location>
        <begin position="51"/>
        <end position="78"/>
    </location>
</feature>
<evidence type="ECO:0008006" key="4">
    <source>
        <dbReference type="Google" id="ProtNLM"/>
    </source>
</evidence>
<evidence type="ECO:0000256" key="1">
    <source>
        <dbReference type="SAM" id="Coils"/>
    </source>
</evidence>
<keyword evidence="1" id="KW-0175">Coiled coil</keyword>
<protein>
    <recommendedName>
        <fullName evidence="4">Cell division protein FtsL</fullName>
    </recommendedName>
</protein>
<dbReference type="PANTHER" id="PTHR40027:SF1">
    <property type="entry name" value="CELL DIVISION PROTEIN DIVIC"/>
    <property type="match status" value="1"/>
</dbReference>
<dbReference type="GO" id="GO:0051301">
    <property type="term" value="P:cell division"/>
    <property type="evidence" value="ECO:0007669"/>
    <property type="project" value="InterPro"/>
</dbReference>
<evidence type="ECO:0000256" key="2">
    <source>
        <dbReference type="SAM" id="Phobius"/>
    </source>
</evidence>
<keyword evidence="2" id="KW-0472">Membrane</keyword>
<accession>A0A645AMF7</accession>
<dbReference type="InterPro" id="IPR007060">
    <property type="entry name" value="FtsL/DivIC"/>
</dbReference>
<evidence type="ECO:0000313" key="3">
    <source>
        <dbReference type="EMBL" id="MPM52013.1"/>
    </source>
</evidence>
<organism evidence="3">
    <name type="scientific">bioreactor metagenome</name>
    <dbReference type="NCBI Taxonomy" id="1076179"/>
    <lineage>
        <taxon>unclassified sequences</taxon>
        <taxon>metagenomes</taxon>
        <taxon>ecological metagenomes</taxon>
    </lineage>
</organism>
<keyword evidence="2" id="KW-1133">Transmembrane helix</keyword>